<feature type="domain" description="Homing endonuclease LAGLIDADG" evidence="2">
    <location>
        <begin position="188"/>
        <end position="274"/>
    </location>
</feature>
<proteinExistence type="predicted"/>
<keyword evidence="3" id="KW-0496">Mitochondrion</keyword>
<gene>
    <name evidence="3" type="primary">orf280</name>
</gene>
<reference evidence="3" key="2">
    <citation type="journal article" date="2016" name="Mitochondrial DNA">
        <title>The complete mitochondrial genome of the nematode endoparasitic fungus Hirsutella minnesotensis.</title>
        <authorList>
            <person name="Zhang Y.J."/>
            <person name="Zhang S."/>
            <person name="Liu X.Z."/>
        </authorList>
    </citation>
    <scope>NUCLEOTIDE SEQUENCE</scope>
    <source>
        <strain evidence="3">3608</strain>
    </source>
</reference>
<dbReference type="PANTHER" id="PTHR36181">
    <property type="entry name" value="INTRON-ENCODED ENDONUCLEASE AI3-RELATED"/>
    <property type="match status" value="1"/>
</dbReference>
<dbReference type="EMBL" id="KR139916">
    <property type="protein sequence ID" value="AKR17981.1"/>
    <property type="molecule type" value="Genomic_DNA"/>
</dbReference>
<keyword evidence="3" id="KW-0540">Nuclease</keyword>
<organism evidence="3">
    <name type="scientific">Hirsutella minnesotensis</name>
    <dbReference type="NCBI Taxonomy" id="332947"/>
    <lineage>
        <taxon>Eukaryota</taxon>
        <taxon>Fungi</taxon>
        <taxon>Dikarya</taxon>
        <taxon>Ascomycota</taxon>
        <taxon>Pezizomycotina</taxon>
        <taxon>Sordariomycetes</taxon>
        <taxon>Hypocreomycetidae</taxon>
        <taxon>Hypocreales</taxon>
        <taxon>Ophiocordycipitaceae</taxon>
        <taxon>Hirsutella</taxon>
    </lineage>
</organism>
<keyword evidence="3" id="KW-0378">Hydrolase</keyword>
<sequence>TVWIVLFSINILSCMTTKKLYKNNLSINKDNVLIAAAIPTTINHQQYIKMFWVGLMDGVGDIQVNHIRLESLQYRLIIKLSNTKSNYNMLVEIAKVIGGTVRNIGKRREVIWVVNNKQEVEEIIKIYDIYPPLTSRKTCQLAYLKTCLTNTSVITYLLNRNFKYDQQSTIRNNIQMNFNIPSYFEGWLSGFIEAKGCFSIRILNNHSFLISQKKDLYILEAIIRYFEITSKIKNHPHGKLAFIEVYNKKVLLKIIGHCTNYPLLGEKLELFEKFNLKLFE</sequence>
<feature type="chain" id="PRO_5006830526" evidence="1">
    <location>
        <begin position="17"/>
        <end position="280"/>
    </location>
</feature>
<name>A0A0U2ETC4_9HYPO</name>
<keyword evidence="3" id="KW-0255">Endonuclease</keyword>
<evidence type="ECO:0000313" key="3">
    <source>
        <dbReference type="EMBL" id="AKR17981.1"/>
    </source>
</evidence>
<dbReference type="InterPro" id="IPR004860">
    <property type="entry name" value="LAGLIDADG_dom"/>
</dbReference>
<accession>A0A0U2ETC4</accession>
<feature type="non-terminal residue" evidence="3">
    <location>
        <position position="1"/>
    </location>
</feature>
<dbReference type="GO" id="GO:0004519">
    <property type="term" value="F:endonuclease activity"/>
    <property type="evidence" value="ECO:0007669"/>
    <property type="project" value="UniProtKB-KW"/>
</dbReference>
<dbReference type="GeneID" id="25103284"/>
<dbReference type="Pfam" id="PF00961">
    <property type="entry name" value="LAGLIDADG_1"/>
    <property type="match status" value="2"/>
</dbReference>
<dbReference type="GO" id="GO:0005739">
    <property type="term" value="C:mitochondrion"/>
    <property type="evidence" value="ECO:0007669"/>
    <property type="project" value="UniProtKB-ARBA"/>
</dbReference>
<evidence type="ECO:0000256" key="1">
    <source>
        <dbReference type="SAM" id="SignalP"/>
    </source>
</evidence>
<geneLocation type="mitochondrion" evidence="3"/>
<dbReference type="InterPro" id="IPR027434">
    <property type="entry name" value="Homing_endonucl"/>
</dbReference>
<dbReference type="RefSeq" id="YP_009160653.1">
    <property type="nucleotide sequence ID" value="NC_027660.1"/>
</dbReference>
<reference evidence="3" key="1">
    <citation type="submission" date="2015-04" db="EMBL/GenBank/DDBJ databases">
        <authorList>
            <person name="Syromyatnikov M.Y."/>
            <person name="Popov V.N."/>
        </authorList>
    </citation>
    <scope>NUCLEOTIDE SEQUENCE</scope>
    <source>
        <strain evidence="3">3608</strain>
    </source>
</reference>
<keyword evidence="1" id="KW-0732">Signal</keyword>
<feature type="signal peptide" evidence="1">
    <location>
        <begin position="1"/>
        <end position="16"/>
    </location>
</feature>
<dbReference type="SUPFAM" id="SSF55608">
    <property type="entry name" value="Homing endonucleases"/>
    <property type="match status" value="2"/>
</dbReference>
<dbReference type="PANTHER" id="PTHR36181:SF2">
    <property type="entry name" value="INTRON-ENCODED ENDONUCLEASE AI3-RELATED"/>
    <property type="match status" value="1"/>
</dbReference>
<dbReference type="Gene3D" id="3.10.28.10">
    <property type="entry name" value="Homing endonucleases"/>
    <property type="match status" value="2"/>
</dbReference>
<dbReference type="AlphaFoldDB" id="A0A0U2ETC4"/>
<protein>
    <submittedName>
        <fullName evidence="3">LAGLIDADG endonuclease</fullName>
    </submittedName>
</protein>
<dbReference type="InterPro" id="IPR051289">
    <property type="entry name" value="LAGLIDADG_Endonuclease"/>
</dbReference>
<feature type="domain" description="Homing endonuclease LAGLIDADG" evidence="2">
    <location>
        <begin position="52"/>
        <end position="146"/>
    </location>
</feature>
<evidence type="ECO:0000259" key="2">
    <source>
        <dbReference type="Pfam" id="PF00961"/>
    </source>
</evidence>